<dbReference type="GO" id="GO:0005634">
    <property type="term" value="C:nucleus"/>
    <property type="evidence" value="ECO:0007669"/>
    <property type="project" value="UniProtKB-SubCell"/>
</dbReference>
<dbReference type="PROSITE" id="PS50157">
    <property type="entry name" value="ZINC_FINGER_C2H2_2"/>
    <property type="match status" value="9"/>
</dbReference>
<accession>A0AAE1DR74</accession>
<evidence type="ECO:0000256" key="11">
    <source>
        <dbReference type="PROSITE-ProRule" id="PRU00042"/>
    </source>
</evidence>
<comment type="subcellular location">
    <subcellularLocation>
        <location evidence="1">Nucleus</location>
    </subcellularLocation>
</comment>
<keyword evidence="7" id="KW-0805">Transcription regulation</keyword>
<evidence type="ECO:0000256" key="1">
    <source>
        <dbReference type="ARBA" id="ARBA00004123"/>
    </source>
</evidence>
<dbReference type="PANTHER" id="PTHR24377">
    <property type="entry name" value="IP01015P-RELATED"/>
    <property type="match status" value="1"/>
</dbReference>
<keyword evidence="3" id="KW-0479">Metal-binding</keyword>
<feature type="compositionally biased region" description="Basic and acidic residues" evidence="12">
    <location>
        <begin position="55"/>
        <end position="70"/>
    </location>
</feature>
<name>A0AAE1DR74_9GAST</name>
<feature type="region of interest" description="Disordered" evidence="12">
    <location>
        <begin position="26"/>
        <end position="99"/>
    </location>
</feature>
<evidence type="ECO:0000313" key="14">
    <source>
        <dbReference type="EMBL" id="KAK3779310.1"/>
    </source>
</evidence>
<dbReference type="Gene3D" id="3.30.160.60">
    <property type="entry name" value="Classic Zinc Finger"/>
    <property type="match status" value="7"/>
</dbReference>
<evidence type="ECO:0000256" key="6">
    <source>
        <dbReference type="ARBA" id="ARBA00022833"/>
    </source>
</evidence>
<feature type="compositionally biased region" description="Polar residues" evidence="12">
    <location>
        <begin position="737"/>
        <end position="748"/>
    </location>
</feature>
<dbReference type="InterPro" id="IPR013087">
    <property type="entry name" value="Znf_C2H2_type"/>
</dbReference>
<proteinExistence type="inferred from homology"/>
<evidence type="ECO:0000256" key="5">
    <source>
        <dbReference type="ARBA" id="ARBA00022771"/>
    </source>
</evidence>
<dbReference type="GO" id="GO:0008270">
    <property type="term" value="F:zinc ion binding"/>
    <property type="evidence" value="ECO:0007669"/>
    <property type="project" value="UniProtKB-KW"/>
</dbReference>
<organism evidence="14 15">
    <name type="scientific">Elysia crispata</name>
    <name type="common">lettuce slug</name>
    <dbReference type="NCBI Taxonomy" id="231223"/>
    <lineage>
        <taxon>Eukaryota</taxon>
        <taxon>Metazoa</taxon>
        <taxon>Spiralia</taxon>
        <taxon>Lophotrochozoa</taxon>
        <taxon>Mollusca</taxon>
        <taxon>Gastropoda</taxon>
        <taxon>Heterobranchia</taxon>
        <taxon>Euthyneura</taxon>
        <taxon>Panpulmonata</taxon>
        <taxon>Sacoglossa</taxon>
        <taxon>Placobranchoidea</taxon>
        <taxon>Plakobranchidae</taxon>
        <taxon>Elysia</taxon>
    </lineage>
</organism>
<dbReference type="InterPro" id="IPR036236">
    <property type="entry name" value="Znf_C2H2_sf"/>
</dbReference>
<dbReference type="SMART" id="SM00355">
    <property type="entry name" value="ZnF_C2H2"/>
    <property type="match status" value="12"/>
</dbReference>
<sequence length="1158" mass="132102">MKTKIQEKARKAFRVQDSSKIPGLVDITMPTEARMETSAAGITTPYTPKTQKNQKSKENGAEPDGDDKTASDVSDAEIDESTLKAGTEHNADPEGKEEEDDNSLVVFHCWLCSVEFIDKVSIIRHLKEWHKDRPEVHNLDRLMKVPLCMECGIQGPCEHQDGERHEEDEGATAYMCRPRFLTCSSCPEQFLNAEAVRLHRAKEHPDEPSHQCTYCPEAFFDHPSLVSHNRIHLGGRPYICTTCGNRFSKISDLKRHERIHSGEKPFKCMQCHQTFTQKSSLEKHARIHARRSGHLACLLCGLLFKEKEALTEHAQEMHKGNNFQCGTCGKMYTEERYLILHEKTHDSDNLKPFACNYCDRRFTLQHLLTKHEKKMHLSKREIKCHLCHKTFKRNENLTRHMLSHSGVKNFQCSECGVGFTEKGSLTRHFKAQHQQLRPHSCPICRRAFTRKSLVRKHVERFHVQKARELVSQRGKFFRCRLCLKLLRKTGKRQHERHHRSKGDVWEGSLEEKIDGDIGGDNNDLDSLLGPDVAKLLAKKKGADDNDGGDVAEEEEEENDEDETAEDKNEDEDEEEENEEDADDKASSNEDDNEKLHEEEDKQQQPEKMEIERGRHLDGPVFPEFKQIEANDSYWQKSEANNGFSGQHDMKEDGELSNYRKVGVVESSQTRHVRGKRRSAVEQAQYEVNSNLRFREEEGQIEQGELSQYHRGEIISGCSDNVNADETSSAYLTQRLLSKSGNQETQMGSQKMIHERTAPLSDSHSHYSSRREDPPSMAQDLRLQHGFRNTRESQPSDPAMFESRNREERSSSSHHPPEEGVNSYSGSRQRGSKDLHYMDETSAMMRSGSQRCIGNPQYSDQNAVGEHGYQEALNSYPKINQSGHGNVAGSHYREPHQGDLKESGGYARHQRVEGEARSRNQTESQEERAYREAASAYNMVDLRQRGQGNQGSAATANLDDTRYREAAAAYAMMGIAGYTDPRMVGSRSHGQNYLGMYPWYNETALTQAMMESRPPLQGMMGNLGYPGSSGFVDPRLREHHRGGAREDQQYARGMDELETNQVYTRENAYSQEMMSALARQREYESMGHQRYRTQGDLLEQQYKAHRDASREARFAAGSQNHGMMRSGHQEEASSRDERGYGGPGSSSHVQGSGIHRSWM</sequence>
<evidence type="ECO:0000256" key="7">
    <source>
        <dbReference type="ARBA" id="ARBA00023015"/>
    </source>
</evidence>
<evidence type="ECO:0000256" key="2">
    <source>
        <dbReference type="ARBA" id="ARBA00006991"/>
    </source>
</evidence>
<keyword evidence="8" id="KW-0238">DNA-binding</keyword>
<dbReference type="SUPFAM" id="SSF57667">
    <property type="entry name" value="beta-beta-alpha zinc fingers"/>
    <property type="match status" value="6"/>
</dbReference>
<feature type="domain" description="C2H2-type" evidence="13">
    <location>
        <begin position="295"/>
        <end position="323"/>
    </location>
</feature>
<dbReference type="PROSITE" id="PS00028">
    <property type="entry name" value="ZINC_FINGER_C2H2_1"/>
    <property type="match status" value="11"/>
</dbReference>
<dbReference type="AlphaFoldDB" id="A0AAE1DR74"/>
<feature type="domain" description="C2H2-type" evidence="13">
    <location>
        <begin position="439"/>
        <end position="467"/>
    </location>
</feature>
<dbReference type="EMBL" id="JAWDGP010002850">
    <property type="protein sequence ID" value="KAK3779310.1"/>
    <property type="molecule type" value="Genomic_DNA"/>
</dbReference>
<feature type="domain" description="C2H2-type" evidence="13">
    <location>
        <begin position="323"/>
        <end position="350"/>
    </location>
</feature>
<keyword evidence="15" id="KW-1185">Reference proteome</keyword>
<keyword evidence="5 11" id="KW-0863">Zinc-finger</keyword>
<evidence type="ECO:0000256" key="8">
    <source>
        <dbReference type="ARBA" id="ARBA00023125"/>
    </source>
</evidence>
<feature type="domain" description="C2H2-type" evidence="13">
    <location>
        <begin position="382"/>
        <end position="409"/>
    </location>
</feature>
<feature type="compositionally biased region" description="Basic and acidic residues" evidence="12">
    <location>
        <begin position="802"/>
        <end position="817"/>
    </location>
</feature>
<feature type="compositionally biased region" description="Basic and acidic residues" evidence="12">
    <location>
        <begin position="890"/>
        <end position="901"/>
    </location>
</feature>
<comment type="similarity">
    <text evidence="2">Belongs to the krueppel C2H2-type zinc-finger protein family.</text>
</comment>
<feature type="region of interest" description="Disordered" evidence="12">
    <location>
        <begin position="737"/>
        <end position="831"/>
    </location>
</feature>
<feature type="region of interest" description="Disordered" evidence="12">
    <location>
        <begin position="539"/>
        <end position="620"/>
    </location>
</feature>
<evidence type="ECO:0000259" key="13">
    <source>
        <dbReference type="PROSITE" id="PS50157"/>
    </source>
</evidence>
<evidence type="ECO:0000256" key="9">
    <source>
        <dbReference type="ARBA" id="ARBA00023163"/>
    </source>
</evidence>
<feature type="domain" description="C2H2-type" evidence="13">
    <location>
        <begin position="266"/>
        <end position="293"/>
    </location>
</feature>
<feature type="compositionally biased region" description="Basic and acidic residues" evidence="12">
    <location>
        <begin position="751"/>
        <end position="773"/>
    </location>
</feature>
<evidence type="ECO:0000256" key="12">
    <source>
        <dbReference type="SAM" id="MobiDB-lite"/>
    </source>
</evidence>
<feature type="domain" description="C2H2-type" evidence="13">
    <location>
        <begin position="410"/>
        <end position="438"/>
    </location>
</feature>
<dbReference type="GO" id="GO:0003677">
    <property type="term" value="F:DNA binding"/>
    <property type="evidence" value="ECO:0007669"/>
    <property type="project" value="UniProtKB-KW"/>
</dbReference>
<feature type="region of interest" description="Disordered" evidence="12">
    <location>
        <begin position="881"/>
        <end position="929"/>
    </location>
</feature>
<keyword evidence="9" id="KW-0804">Transcription</keyword>
<feature type="domain" description="C2H2-type" evidence="13">
    <location>
        <begin position="238"/>
        <end position="265"/>
    </location>
</feature>
<evidence type="ECO:0000256" key="3">
    <source>
        <dbReference type="ARBA" id="ARBA00022723"/>
    </source>
</evidence>
<comment type="caution">
    <text evidence="14">The sequence shown here is derived from an EMBL/GenBank/DDBJ whole genome shotgun (WGS) entry which is preliminary data.</text>
</comment>
<keyword evidence="4" id="KW-0677">Repeat</keyword>
<feature type="domain" description="C2H2-type" evidence="13">
    <location>
        <begin position="353"/>
        <end position="381"/>
    </location>
</feature>
<feature type="compositionally biased region" description="Basic and acidic residues" evidence="12">
    <location>
        <begin position="909"/>
        <end position="929"/>
    </location>
</feature>
<feature type="compositionally biased region" description="Basic and acidic residues" evidence="12">
    <location>
        <begin position="583"/>
        <end position="617"/>
    </location>
</feature>
<dbReference type="FunFam" id="3.30.160.60:FF:002343">
    <property type="entry name" value="Zinc finger protein 33A"/>
    <property type="match status" value="1"/>
</dbReference>
<dbReference type="FunFam" id="3.30.160.60:FF:000100">
    <property type="entry name" value="Zinc finger 45-like"/>
    <property type="match status" value="1"/>
</dbReference>
<evidence type="ECO:0000313" key="15">
    <source>
        <dbReference type="Proteomes" id="UP001283361"/>
    </source>
</evidence>
<reference evidence="14" key="1">
    <citation type="journal article" date="2023" name="G3 (Bethesda)">
        <title>A reference genome for the long-term kleptoplast-retaining sea slug Elysia crispata morphotype clarki.</title>
        <authorList>
            <person name="Eastman K.E."/>
            <person name="Pendleton A.L."/>
            <person name="Shaikh M.A."/>
            <person name="Suttiyut T."/>
            <person name="Ogas R."/>
            <person name="Tomko P."/>
            <person name="Gavelis G."/>
            <person name="Widhalm J.R."/>
            <person name="Wisecaver J.H."/>
        </authorList>
    </citation>
    <scope>NUCLEOTIDE SEQUENCE</scope>
    <source>
        <strain evidence="14">ECLA1</strain>
    </source>
</reference>
<feature type="compositionally biased region" description="Acidic residues" evidence="12">
    <location>
        <begin position="544"/>
        <end position="582"/>
    </location>
</feature>
<keyword evidence="6" id="KW-0862">Zinc</keyword>
<protein>
    <recommendedName>
        <fullName evidence="13">C2H2-type domain-containing protein</fullName>
    </recommendedName>
</protein>
<evidence type="ECO:0000256" key="4">
    <source>
        <dbReference type="ARBA" id="ARBA00022737"/>
    </source>
</evidence>
<dbReference type="Proteomes" id="UP001283361">
    <property type="component" value="Unassembled WGS sequence"/>
</dbReference>
<feature type="domain" description="C2H2-type" evidence="13">
    <location>
        <begin position="210"/>
        <end position="237"/>
    </location>
</feature>
<keyword evidence="10" id="KW-0539">Nucleus</keyword>
<dbReference type="FunFam" id="3.30.160.60:FF:001480">
    <property type="entry name" value="Si:cabz01071911.3"/>
    <property type="match status" value="1"/>
</dbReference>
<feature type="compositionally biased region" description="Polar residues" evidence="12">
    <location>
        <begin position="40"/>
        <end position="53"/>
    </location>
</feature>
<dbReference type="Pfam" id="PF00096">
    <property type="entry name" value="zf-C2H2"/>
    <property type="match status" value="6"/>
</dbReference>
<dbReference type="InterPro" id="IPR050826">
    <property type="entry name" value="Krueppel_C2H2_ZnFinger"/>
</dbReference>
<feature type="region of interest" description="Disordered" evidence="12">
    <location>
        <begin position="1114"/>
        <end position="1158"/>
    </location>
</feature>
<feature type="compositionally biased region" description="Basic and acidic residues" evidence="12">
    <location>
        <begin position="1126"/>
        <end position="1138"/>
    </location>
</feature>
<gene>
    <name evidence="14" type="ORF">RRG08_031601</name>
</gene>
<evidence type="ECO:0000256" key="10">
    <source>
        <dbReference type="ARBA" id="ARBA00023242"/>
    </source>
</evidence>